<dbReference type="InterPro" id="IPR001878">
    <property type="entry name" value="Znf_CCHC"/>
</dbReference>
<keyword evidence="4" id="KW-1185">Reference proteome</keyword>
<name>A0A1R1X3R3_9FUNG</name>
<dbReference type="GO" id="GO:0008270">
    <property type="term" value="F:zinc ion binding"/>
    <property type="evidence" value="ECO:0007669"/>
    <property type="project" value="UniProtKB-KW"/>
</dbReference>
<evidence type="ECO:0000259" key="2">
    <source>
        <dbReference type="PROSITE" id="PS50158"/>
    </source>
</evidence>
<dbReference type="AlphaFoldDB" id="A0A1R1X3R3"/>
<comment type="caution">
    <text evidence="3">The sequence shown here is derived from an EMBL/GenBank/DDBJ whole genome shotgun (WGS) entry which is preliminary data.</text>
</comment>
<accession>A0A1R1X3R3</accession>
<sequence>MSAKVLEPKIFYGKEGEDSSRWMKRYECFRKACKWTDSEAVDYLDLFLEGRTLNWYKGFTILNKDWDTVKSKFLDVFTDEDEEITSWNELINFNSTGKDSIEIAGVLTHLFSKAKITSEPEKLKYLMKSLDPNKRRKILEAGADSFEKALETLSREEKYEKLIGEHDLEINPDKKVIKEMDKMNTLIKRFDDLSLNLINRDREIEKIIRGPIEKPQYRSYSNYKCFNCNQYGHRMDQCQVQKTEERHKKDPNLRGETVGKVPKEVNCVELELDETEIFVSEKRPHTEDIDLTKKKSRVLDDVVEPYPPTKDRPIIQSRKPAMIKLSTTTVPYSISRDLANSKADLSYSQLLQVAPSIRSELIGLCRKQESKELNNVEFADRMGTNCRGLVKIFNDRHWAVLDTGAACSVISSSFMENLGLEINNISDQTIITADGSKHHTLGIVSDLPITIANYVFPCDTLVLDLKKPLMILGTDWFTKYNAVLDLKAKELVLERPEVDVVMKLYTSKPNRRVRDEFEVFGIGIMNEELVKDEKTPMEIRNSLNKFDDLFVSELSQLTQTDTTEHSIDTGDSQPH</sequence>
<proteinExistence type="predicted"/>
<dbReference type="Gene3D" id="2.40.70.10">
    <property type="entry name" value="Acid Proteases"/>
    <property type="match status" value="1"/>
</dbReference>
<keyword evidence="1" id="KW-0863">Zinc-finger</keyword>
<dbReference type="OrthoDB" id="5596707at2759"/>
<dbReference type="Pfam" id="PF08284">
    <property type="entry name" value="RVP_2"/>
    <property type="match status" value="1"/>
</dbReference>
<dbReference type="EMBL" id="LSSM01007128">
    <property type="protein sequence ID" value="OMJ09227.1"/>
    <property type="molecule type" value="Genomic_DNA"/>
</dbReference>
<evidence type="ECO:0000313" key="4">
    <source>
        <dbReference type="Proteomes" id="UP000187429"/>
    </source>
</evidence>
<dbReference type="SUPFAM" id="SSF50630">
    <property type="entry name" value="Acid proteases"/>
    <property type="match status" value="1"/>
</dbReference>
<dbReference type="GO" id="GO:0003676">
    <property type="term" value="F:nucleic acid binding"/>
    <property type="evidence" value="ECO:0007669"/>
    <property type="project" value="InterPro"/>
</dbReference>
<dbReference type="SUPFAM" id="SSF57756">
    <property type="entry name" value="Retrovirus zinc finger-like domains"/>
    <property type="match status" value="1"/>
</dbReference>
<evidence type="ECO:0000313" key="3">
    <source>
        <dbReference type="EMBL" id="OMJ09227.1"/>
    </source>
</evidence>
<dbReference type="PROSITE" id="PS50158">
    <property type="entry name" value="ZF_CCHC"/>
    <property type="match status" value="1"/>
</dbReference>
<dbReference type="CDD" id="cd00303">
    <property type="entry name" value="retropepsin_like"/>
    <property type="match status" value="1"/>
</dbReference>
<keyword evidence="1" id="KW-0479">Metal-binding</keyword>
<feature type="domain" description="CCHC-type" evidence="2">
    <location>
        <begin position="224"/>
        <end position="238"/>
    </location>
</feature>
<organism evidence="3 4">
    <name type="scientific">Smittium culicis</name>
    <dbReference type="NCBI Taxonomy" id="133412"/>
    <lineage>
        <taxon>Eukaryota</taxon>
        <taxon>Fungi</taxon>
        <taxon>Fungi incertae sedis</taxon>
        <taxon>Zoopagomycota</taxon>
        <taxon>Kickxellomycotina</taxon>
        <taxon>Harpellomycetes</taxon>
        <taxon>Harpellales</taxon>
        <taxon>Legeriomycetaceae</taxon>
        <taxon>Smittium</taxon>
    </lineage>
</organism>
<dbReference type="Proteomes" id="UP000187429">
    <property type="component" value="Unassembled WGS sequence"/>
</dbReference>
<dbReference type="InterPro" id="IPR021109">
    <property type="entry name" value="Peptidase_aspartic_dom_sf"/>
</dbReference>
<evidence type="ECO:0000256" key="1">
    <source>
        <dbReference type="PROSITE-ProRule" id="PRU00047"/>
    </source>
</evidence>
<reference evidence="4" key="1">
    <citation type="submission" date="2017-01" db="EMBL/GenBank/DDBJ databases">
        <authorList>
            <person name="Wang Y."/>
            <person name="White M."/>
            <person name="Kvist S."/>
            <person name="Moncalvo J.-M."/>
        </authorList>
    </citation>
    <scope>NUCLEOTIDE SEQUENCE [LARGE SCALE GENOMIC DNA]</scope>
    <source>
        <strain evidence="4">ID-206-W2</strain>
    </source>
</reference>
<gene>
    <name evidence="3" type="ORF">AYI69_g10769</name>
</gene>
<keyword evidence="1" id="KW-0862">Zinc</keyword>
<protein>
    <recommendedName>
        <fullName evidence="2">CCHC-type domain-containing protein</fullName>
    </recommendedName>
</protein>
<dbReference type="InterPro" id="IPR036875">
    <property type="entry name" value="Znf_CCHC_sf"/>
</dbReference>